<evidence type="ECO:0000259" key="2">
    <source>
        <dbReference type="Pfam" id="PF07670"/>
    </source>
</evidence>
<dbReference type="Pfam" id="PF07670">
    <property type="entry name" value="Gate"/>
    <property type="match status" value="2"/>
</dbReference>
<evidence type="ECO:0000313" key="3">
    <source>
        <dbReference type="EMBL" id="UXU57374.1"/>
    </source>
</evidence>
<dbReference type="AlphaFoldDB" id="A0ABD7TUK1"/>
<feature type="transmembrane region" description="Helical" evidence="1">
    <location>
        <begin position="420"/>
        <end position="442"/>
    </location>
</feature>
<keyword evidence="1" id="KW-0812">Transmembrane</keyword>
<dbReference type="PANTHER" id="PTHR43185:SF1">
    <property type="entry name" value="FE(2+) TRANSPORTER FEOB"/>
    <property type="match status" value="1"/>
</dbReference>
<proteinExistence type="predicted"/>
<feature type="domain" description="Nucleoside transporter/FeoB GTPase Gate" evidence="2">
    <location>
        <begin position="312"/>
        <end position="412"/>
    </location>
</feature>
<protein>
    <submittedName>
        <fullName evidence="3">Ferrous iron transporter B</fullName>
    </submittedName>
</protein>
<dbReference type="InterPro" id="IPR050860">
    <property type="entry name" value="FeoB_GTPase"/>
</dbReference>
<keyword evidence="1" id="KW-1133">Transmembrane helix</keyword>
<feature type="transmembrane region" description="Helical" evidence="1">
    <location>
        <begin position="317"/>
        <end position="337"/>
    </location>
</feature>
<name>A0ABD7TUK1_9STAP</name>
<gene>
    <name evidence="3" type="ORF">MUA95_00765</name>
</gene>
<dbReference type="InterPro" id="IPR011642">
    <property type="entry name" value="Gate_dom"/>
</dbReference>
<feature type="transmembrane region" description="Helical" evidence="1">
    <location>
        <begin position="148"/>
        <end position="170"/>
    </location>
</feature>
<reference evidence="3" key="1">
    <citation type="submission" date="2022-03" db="EMBL/GenBank/DDBJ databases">
        <title>Comparative Genomics of East African Camel-Associated Staphylococcaceae spp.: Diversity and Inheritance of Traits Involved in Host-Pathogen Interactions.</title>
        <authorList>
            <person name="Akarsu H."/>
            <person name="Liljander A."/>
            <person name="Younan M."/>
            <person name="Brodard I."/>
            <person name="Glucks I."/>
            <person name="Labroussaa F."/>
            <person name="Overesch G."/>
            <person name="Kuhnert P."/>
            <person name="Perreten V."/>
            <person name="Drexler J.F."/>
            <person name="Corman V.M."/>
            <person name="Falquet L."/>
            <person name="Jores J."/>
        </authorList>
    </citation>
    <scope>NUCLEOTIDE SEQUENCE</scope>
    <source>
        <strain evidence="3">IVB6197</strain>
    </source>
</reference>
<feature type="transmembrane region" description="Helical" evidence="1">
    <location>
        <begin position="383"/>
        <end position="408"/>
    </location>
</feature>
<feature type="domain" description="Nucleoside transporter/FeoB GTPase Gate" evidence="2">
    <location>
        <begin position="153"/>
        <end position="247"/>
    </location>
</feature>
<dbReference type="EMBL" id="CP094809">
    <property type="protein sequence ID" value="UXU57374.1"/>
    <property type="molecule type" value="Genomic_DNA"/>
</dbReference>
<sequence length="448" mass="50072">MLEVTFNIVTGEVTTIPDEPHHLKLSQTHRLTSDELAKLRQFIISKRLEIGLKTPTLSTTEATQHVVAQLQHFVKQKQQRAPKWHQMCYGWCVIVLMFAIPIFLAYHLSGWLESTVFSPFIDMLSRAQWVQHAWIQHILFEDYGMLSLGTYSFVWALPVVVFISISTALLDHSGLKQYVVWSIEPSMRRIGLNGTDIVPVLEGFGCNAAAVSQASHCSQCTKARCMSLIGFGTSCSYQIGATLSVFNTAHVSGLFVPYLLLVFLGGVIHNRLWYHSDTTFNIAPPYRQTSLRSPFTFAFVKQVISSIHMFLTQAMPIFLGICFAVSLLSFTTLLDVLAKVFAPILHLLQLPTELATGIFFSMIRKDGILLLNTGHGTLIQSLTPMQLLMVVFLASTITSCSVTMTMILRQLGGKLAGKMILKQMVTSVGIVFVLFGMMKLWYVLITLI</sequence>
<keyword evidence="1" id="KW-0472">Membrane</keyword>
<dbReference type="RefSeq" id="WP_262626492.1">
    <property type="nucleotide sequence ID" value="NZ_CP094809.1"/>
</dbReference>
<dbReference type="PANTHER" id="PTHR43185">
    <property type="entry name" value="FERROUS IRON TRANSPORT PROTEIN B"/>
    <property type="match status" value="1"/>
</dbReference>
<evidence type="ECO:0000256" key="1">
    <source>
        <dbReference type="SAM" id="Phobius"/>
    </source>
</evidence>
<accession>A0ABD7TUK1</accession>
<organism evidence="3 4">
    <name type="scientific">Staphylococcus agnetis</name>
    <dbReference type="NCBI Taxonomy" id="985762"/>
    <lineage>
        <taxon>Bacteria</taxon>
        <taxon>Bacillati</taxon>
        <taxon>Bacillota</taxon>
        <taxon>Bacilli</taxon>
        <taxon>Bacillales</taxon>
        <taxon>Staphylococcaceae</taxon>
        <taxon>Staphylococcus</taxon>
    </lineage>
</organism>
<dbReference type="Proteomes" id="UP001065705">
    <property type="component" value="Chromosome"/>
</dbReference>
<feature type="transmembrane region" description="Helical" evidence="1">
    <location>
        <begin position="255"/>
        <end position="274"/>
    </location>
</feature>
<feature type="transmembrane region" description="Helical" evidence="1">
    <location>
        <begin position="88"/>
        <end position="108"/>
    </location>
</feature>
<evidence type="ECO:0000313" key="4">
    <source>
        <dbReference type="Proteomes" id="UP001065705"/>
    </source>
</evidence>